<keyword evidence="11" id="KW-0256">Endoplasmic reticulum</keyword>
<comment type="caution">
    <text evidence="20">The sequence shown here is derived from an EMBL/GenBank/DDBJ whole genome shotgun (WGS) entry which is preliminary data.</text>
</comment>
<feature type="transmembrane region" description="Helical" evidence="19">
    <location>
        <begin position="28"/>
        <end position="47"/>
    </location>
</feature>
<comment type="pathway">
    <text evidence="3">Protein modification; protein glycosylation.</text>
</comment>
<evidence type="ECO:0000256" key="9">
    <source>
        <dbReference type="ARBA" id="ARBA00022692"/>
    </source>
</evidence>
<dbReference type="GO" id="GO:0046872">
    <property type="term" value="F:metal ion binding"/>
    <property type="evidence" value="ECO:0007669"/>
    <property type="project" value="UniProtKB-KW"/>
</dbReference>
<evidence type="ECO:0000256" key="14">
    <source>
        <dbReference type="ARBA" id="ARBA00023136"/>
    </source>
</evidence>
<evidence type="ECO:0000256" key="13">
    <source>
        <dbReference type="ARBA" id="ARBA00022989"/>
    </source>
</evidence>
<dbReference type="PANTHER" id="PTHR10571:SF0">
    <property type="entry name" value="UDP-N-ACETYLGLUCOSAMINE--DOLICHYL-PHOSPHATE N-ACETYLGLUCOSAMINEPHOSPHOTRANSFERASE"/>
    <property type="match status" value="1"/>
</dbReference>
<evidence type="ECO:0000256" key="15">
    <source>
        <dbReference type="ARBA" id="ARBA00029567"/>
    </source>
</evidence>
<dbReference type="PANTHER" id="PTHR10571">
    <property type="entry name" value="UDP-N-ACETYLGLUCOSAMINE--DOLICHYL-PHOSPHATE N-ACETYLGLUCOSAMINEPHOSPHOTRANSFERASE"/>
    <property type="match status" value="1"/>
</dbReference>
<evidence type="ECO:0000256" key="18">
    <source>
        <dbReference type="ARBA" id="ARBA00045078"/>
    </source>
</evidence>
<keyword evidence="14 19" id="KW-0472">Membrane</keyword>
<evidence type="ECO:0000256" key="2">
    <source>
        <dbReference type="ARBA" id="ARBA00004477"/>
    </source>
</evidence>
<evidence type="ECO:0000256" key="6">
    <source>
        <dbReference type="ARBA" id="ARBA00017659"/>
    </source>
</evidence>
<comment type="cofactor">
    <cofactor evidence="1">
        <name>Mg(2+)</name>
        <dbReference type="ChEBI" id="CHEBI:18420"/>
    </cofactor>
</comment>
<comment type="function">
    <text evidence="17">UDP-N-acetylglucosamine--dolichyl-phosphate N-acetylglucosaminephosphotransferase that operates in the biosynthetic pathway of dolichol-linked oligosaccharides, the glycan precursors employed in protein asparagine (N)-glycosylation. The assembly of dolichol-linked oligosaccharides begins on the cytosolic side of the endoplasmic reticulum membrane and finishes in its lumen. The sequential addition of sugars to dolichol pyrophosphate produces dolichol-linked oligosaccharides containing fourteen sugars, including two GlcNAcs, nine mannoses and three glucoses. Once assembled, the oligosaccharide is transferred from the lipid to nascent proteins by oligosaccharyltransferases. Catalyzes the initial step of dolichol-linked oligosaccharide biosynthesis, transfering GlcNAc-1-P from cytosolic UDP-GlcNAc onto the carrier lipid dolichyl phosphate (P-dolichol), yielding GlcNAc-P-P-dolichol embedded in the cytoplasmic leaflet of the endoplasmic reticulum membrane.</text>
</comment>
<name>A0A9C7PWW2_9RHOD</name>
<evidence type="ECO:0000256" key="17">
    <source>
        <dbReference type="ARBA" id="ARBA00044717"/>
    </source>
</evidence>
<protein>
    <recommendedName>
        <fullName evidence="6">UDP-N-acetylglucosamine--dolichyl-phosphate N-acetylglucosaminephosphotransferase</fullName>
        <ecNumber evidence="5">2.7.8.15</ecNumber>
    </recommendedName>
    <alternativeName>
        <fullName evidence="15">GlcNAc-1-P transferase</fullName>
    </alternativeName>
    <alternativeName>
        <fullName evidence="16">N-acetylglucosamine-1-phosphate transferase</fullName>
    </alternativeName>
</protein>
<feature type="transmembrane region" description="Helical" evidence="19">
    <location>
        <begin position="104"/>
        <end position="123"/>
    </location>
</feature>
<dbReference type="EMBL" id="BQMJ01000030">
    <property type="protein sequence ID" value="GJQ12081.1"/>
    <property type="molecule type" value="Genomic_DNA"/>
</dbReference>
<keyword evidence="12" id="KW-0460">Magnesium</keyword>
<keyword evidence="10" id="KW-0479">Metal-binding</keyword>
<evidence type="ECO:0000256" key="16">
    <source>
        <dbReference type="ARBA" id="ARBA00033238"/>
    </source>
</evidence>
<comment type="similarity">
    <text evidence="4">Belongs to the glycosyltransferase 4 family.</text>
</comment>
<evidence type="ECO:0000256" key="11">
    <source>
        <dbReference type="ARBA" id="ARBA00022824"/>
    </source>
</evidence>
<dbReference type="InterPro" id="IPR033895">
    <property type="entry name" value="GPT"/>
</dbReference>
<comment type="subcellular location">
    <subcellularLocation>
        <location evidence="2">Endoplasmic reticulum membrane</location>
        <topology evidence="2">Multi-pass membrane protein</topology>
    </subcellularLocation>
</comment>
<evidence type="ECO:0000256" key="5">
    <source>
        <dbReference type="ARBA" id="ARBA00013225"/>
    </source>
</evidence>
<feature type="transmembrane region" description="Helical" evidence="19">
    <location>
        <begin position="203"/>
        <end position="219"/>
    </location>
</feature>
<dbReference type="GO" id="GO:0005789">
    <property type="term" value="C:endoplasmic reticulum membrane"/>
    <property type="evidence" value="ECO:0007669"/>
    <property type="project" value="UniProtKB-SubCell"/>
</dbReference>
<organism evidence="20 21">
    <name type="scientific">Galdieria partita</name>
    <dbReference type="NCBI Taxonomy" id="83374"/>
    <lineage>
        <taxon>Eukaryota</taxon>
        <taxon>Rhodophyta</taxon>
        <taxon>Bangiophyceae</taxon>
        <taxon>Galdieriales</taxon>
        <taxon>Galdieriaceae</taxon>
        <taxon>Galdieria</taxon>
    </lineage>
</organism>
<evidence type="ECO:0000256" key="7">
    <source>
        <dbReference type="ARBA" id="ARBA00022676"/>
    </source>
</evidence>
<keyword evidence="9 19" id="KW-0812">Transmembrane</keyword>
<dbReference type="OrthoDB" id="10262326at2759"/>
<feature type="transmembrane region" description="Helical" evidence="19">
    <location>
        <begin position="355"/>
        <end position="377"/>
    </location>
</feature>
<feature type="transmembrane region" description="Helical" evidence="19">
    <location>
        <begin position="79"/>
        <end position="98"/>
    </location>
</feature>
<gene>
    <name evidence="20" type="ORF">GpartN1_g3872.t1</name>
</gene>
<evidence type="ECO:0000256" key="19">
    <source>
        <dbReference type="SAM" id="Phobius"/>
    </source>
</evidence>
<evidence type="ECO:0000256" key="3">
    <source>
        <dbReference type="ARBA" id="ARBA00004922"/>
    </source>
</evidence>
<dbReference type="EC" id="2.7.8.15" evidence="5"/>
<feature type="transmembrane region" description="Helical" evidence="19">
    <location>
        <begin position="135"/>
        <end position="158"/>
    </location>
</feature>
<dbReference type="GO" id="GO:0016757">
    <property type="term" value="F:glycosyltransferase activity"/>
    <property type="evidence" value="ECO:0007669"/>
    <property type="project" value="UniProtKB-KW"/>
</dbReference>
<keyword evidence="7" id="KW-0328">Glycosyltransferase</keyword>
<dbReference type="InterPro" id="IPR000715">
    <property type="entry name" value="Glycosyl_transferase_4"/>
</dbReference>
<dbReference type="AlphaFoldDB" id="A0A9C7PWW2"/>
<evidence type="ECO:0000256" key="8">
    <source>
        <dbReference type="ARBA" id="ARBA00022679"/>
    </source>
</evidence>
<dbReference type="GO" id="GO:0003975">
    <property type="term" value="F:UDP-N-acetylglucosamine-dolichyl-phosphate N-acetylglucosaminephosphotransferase activity"/>
    <property type="evidence" value="ECO:0007669"/>
    <property type="project" value="UniProtKB-EC"/>
</dbReference>
<evidence type="ECO:0000313" key="21">
    <source>
        <dbReference type="Proteomes" id="UP001061958"/>
    </source>
</evidence>
<dbReference type="Proteomes" id="UP001061958">
    <property type="component" value="Unassembled WGS sequence"/>
</dbReference>
<evidence type="ECO:0000256" key="1">
    <source>
        <dbReference type="ARBA" id="ARBA00001946"/>
    </source>
</evidence>
<comment type="catalytic activity">
    <reaction evidence="18">
        <text>a di-trans,poly-cis-dolichyl phosphate + UDP-N-acetyl-alpha-D-glucosamine = an N-acetyl-alpha-D-glucosaminyl-diphospho-di-trans,poly-cis-dolichol + UMP</text>
        <dbReference type="Rhea" id="RHEA:13289"/>
        <dbReference type="Rhea" id="RHEA-COMP:19498"/>
        <dbReference type="Rhea" id="RHEA-COMP:19507"/>
        <dbReference type="ChEBI" id="CHEBI:57683"/>
        <dbReference type="ChEBI" id="CHEBI:57705"/>
        <dbReference type="ChEBI" id="CHEBI:57865"/>
        <dbReference type="ChEBI" id="CHEBI:58427"/>
        <dbReference type="EC" id="2.7.8.15"/>
    </reaction>
    <physiologicalReaction direction="left-to-right" evidence="18">
        <dbReference type="Rhea" id="RHEA:13290"/>
    </physiologicalReaction>
</comment>
<keyword evidence="8" id="KW-0808">Transferase</keyword>
<dbReference type="Pfam" id="PF00953">
    <property type="entry name" value="Glycos_transf_4"/>
    <property type="match status" value="1"/>
</dbReference>
<sequence>MPLLGFVLPFFAFAVVLLKNARLEDWKELAANGVLSLLGFSVTLRFIPRIKDKFTEAGLFGYDINKKGLAQGEKKIPEAVGLIPATIYILCICLLHLFRQSNNVELYTAAFASVTFMVLLGFADDVLNLKWRYKLILPLVASLPLLVLYTGGTCVLVPRPLRFLTKGKSLLELGILYYIYMAMLSVFCTNAINIYAGINGLEVGQSVIIALAVLLHNALQLHPSGNKDNLELLRQNHLFSIDLILPFYATSLALAYYNWYPSKVFVGDTFCYFSGMTFAMAAILAHFSEILLLFFIPQLINFIYSIPQLIGIVPCPRHRLPRLNRQTGKLEAIRSNLNLVNLTLWIIGPLTERQLCIVLCSFQAFCCAMGLLLRVWALTWLS</sequence>
<accession>A0A9C7PWW2</accession>
<keyword evidence="13 19" id="KW-1133">Transmembrane helix</keyword>
<evidence type="ECO:0000256" key="10">
    <source>
        <dbReference type="ARBA" id="ARBA00022723"/>
    </source>
</evidence>
<reference evidence="20" key="1">
    <citation type="journal article" date="2022" name="Proc. Natl. Acad. Sci. U.S.A.">
        <title>Life cycle and functional genomics of the unicellular red alga Galdieria for elucidating algal and plant evolution and industrial use.</title>
        <authorList>
            <person name="Hirooka S."/>
            <person name="Itabashi T."/>
            <person name="Ichinose T.M."/>
            <person name="Onuma R."/>
            <person name="Fujiwara T."/>
            <person name="Yamashita S."/>
            <person name="Jong L.W."/>
            <person name="Tomita R."/>
            <person name="Iwane A.H."/>
            <person name="Miyagishima S.Y."/>
        </authorList>
    </citation>
    <scope>NUCLEOTIDE SEQUENCE</scope>
    <source>
        <strain evidence="20">NBRC 102759</strain>
    </source>
</reference>
<proteinExistence type="inferred from homology"/>
<evidence type="ECO:0000313" key="20">
    <source>
        <dbReference type="EMBL" id="GJQ12081.1"/>
    </source>
</evidence>
<feature type="transmembrane region" description="Helical" evidence="19">
    <location>
        <begin position="178"/>
        <end position="196"/>
    </location>
</feature>
<feature type="transmembrane region" description="Helical" evidence="19">
    <location>
        <begin position="239"/>
        <end position="257"/>
    </location>
</feature>
<dbReference type="CDD" id="cd06855">
    <property type="entry name" value="GT_GPT_euk"/>
    <property type="match status" value="1"/>
</dbReference>
<evidence type="ECO:0000256" key="12">
    <source>
        <dbReference type="ARBA" id="ARBA00022842"/>
    </source>
</evidence>
<keyword evidence="21" id="KW-1185">Reference proteome</keyword>
<reference evidence="20" key="2">
    <citation type="submission" date="2022-01" db="EMBL/GenBank/DDBJ databases">
        <authorList>
            <person name="Hirooka S."/>
            <person name="Miyagishima S.Y."/>
        </authorList>
    </citation>
    <scope>NUCLEOTIDE SEQUENCE</scope>
    <source>
        <strain evidence="20">NBRC 102759</strain>
    </source>
</reference>
<evidence type="ECO:0000256" key="4">
    <source>
        <dbReference type="ARBA" id="ARBA00009317"/>
    </source>
</evidence>
<dbReference type="GO" id="GO:0006488">
    <property type="term" value="P:dolichol-linked oligosaccharide biosynthetic process"/>
    <property type="evidence" value="ECO:0007669"/>
    <property type="project" value="InterPro"/>
</dbReference>